<dbReference type="InterPro" id="IPR001387">
    <property type="entry name" value="Cro/C1-type_HTH"/>
</dbReference>
<dbReference type="AlphaFoldDB" id="T0ZZQ3"/>
<dbReference type="SUPFAM" id="SSF47413">
    <property type="entry name" value="lambda repressor-like DNA-binding domains"/>
    <property type="match status" value="1"/>
</dbReference>
<gene>
    <name evidence="3" type="ORF">B2A_07419</name>
</gene>
<proteinExistence type="inferred from homology"/>
<dbReference type="Pfam" id="PF06114">
    <property type="entry name" value="Peptidase_M78"/>
    <property type="match status" value="1"/>
</dbReference>
<evidence type="ECO:0000256" key="1">
    <source>
        <dbReference type="ARBA" id="ARBA00007227"/>
    </source>
</evidence>
<dbReference type="PROSITE" id="PS50943">
    <property type="entry name" value="HTH_CROC1"/>
    <property type="match status" value="1"/>
</dbReference>
<protein>
    <submittedName>
        <fullName evidence="3">DNA-binding helix-turn-helix protein</fullName>
    </submittedName>
</protein>
<dbReference type="PANTHER" id="PTHR43236:SF1">
    <property type="entry name" value="BLL7220 PROTEIN"/>
    <property type="match status" value="1"/>
</dbReference>
<comment type="similarity">
    <text evidence="1">Belongs to the short-chain fatty acyl-CoA assimilation regulator (ScfR) family.</text>
</comment>
<reference evidence="3" key="2">
    <citation type="journal article" date="2014" name="ISME J.">
        <title>Microbial stratification in low pH oxic and suboxic macroscopic growths along an acid mine drainage.</title>
        <authorList>
            <person name="Mendez-Garcia C."/>
            <person name="Mesa V."/>
            <person name="Sprenger R.R."/>
            <person name="Richter M."/>
            <person name="Diez M.S."/>
            <person name="Solano J."/>
            <person name="Bargiela R."/>
            <person name="Golyshina O.V."/>
            <person name="Manteca A."/>
            <person name="Ramos J.L."/>
            <person name="Gallego J.R."/>
            <person name="Llorente I."/>
            <person name="Martins Dos Santos V.A."/>
            <person name="Jensen O.N."/>
            <person name="Pelaez A.I."/>
            <person name="Sanchez J."/>
            <person name="Ferrer M."/>
        </authorList>
    </citation>
    <scope>NUCLEOTIDE SEQUENCE</scope>
</reference>
<dbReference type="Pfam" id="PF01381">
    <property type="entry name" value="HTH_3"/>
    <property type="match status" value="1"/>
</dbReference>
<feature type="domain" description="HTH cro/C1-type" evidence="2">
    <location>
        <begin position="9"/>
        <end position="64"/>
    </location>
</feature>
<dbReference type="Gene3D" id="1.10.10.2910">
    <property type="match status" value="1"/>
</dbReference>
<dbReference type="InterPro" id="IPR010359">
    <property type="entry name" value="IrrE_HExxH"/>
</dbReference>
<dbReference type="Gene3D" id="1.10.260.40">
    <property type="entry name" value="lambda repressor-like DNA-binding domains"/>
    <property type="match status" value="1"/>
</dbReference>
<dbReference type="InterPro" id="IPR010982">
    <property type="entry name" value="Lambda_DNA-bd_dom_sf"/>
</dbReference>
<dbReference type="InterPro" id="IPR052345">
    <property type="entry name" value="Rad_response_metalloprotease"/>
</dbReference>
<organism evidence="3">
    <name type="scientific">mine drainage metagenome</name>
    <dbReference type="NCBI Taxonomy" id="410659"/>
    <lineage>
        <taxon>unclassified sequences</taxon>
        <taxon>metagenomes</taxon>
        <taxon>ecological metagenomes</taxon>
    </lineage>
</organism>
<accession>T0ZZQ3</accession>
<comment type="caution">
    <text evidence="3">The sequence shown here is derived from an EMBL/GenBank/DDBJ whole genome shotgun (WGS) entry which is preliminary data.</text>
</comment>
<feature type="non-terminal residue" evidence="3">
    <location>
        <position position="338"/>
    </location>
</feature>
<evidence type="ECO:0000313" key="3">
    <source>
        <dbReference type="EMBL" id="EQD50113.1"/>
    </source>
</evidence>
<dbReference type="CDD" id="cd00093">
    <property type="entry name" value="HTH_XRE"/>
    <property type="match status" value="1"/>
</dbReference>
<reference evidence="3" key="1">
    <citation type="submission" date="2013-08" db="EMBL/GenBank/DDBJ databases">
        <authorList>
            <person name="Mendez C."/>
            <person name="Richter M."/>
            <person name="Ferrer M."/>
            <person name="Sanchez J."/>
        </authorList>
    </citation>
    <scope>NUCLEOTIDE SEQUENCE</scope>
</reference>
<keyword evidence="3" id="KW-0238">DNA-binding</keyword>
<name>T0ZZQ3_9ZZZZ</name>
<sequence length="338" mass="37454">MATFNKDILRTVRQARGKSQAQLASDAKVSQAAISKIEAGLIADPSPDIIDRLAQAVDFPSSIFFEPDRSFGLPISVHGNAMFRRKASTGSRMLEKLEADLNIRLMHVRRLLAVTDVEAQLPLPSLDVDEYQGNIDLIADMVRRTWLIPSGPLDNLTSYIERAGILVVECDLSPVGVDGLTIRLLGSPPCIFIDQSAPGDRQRFTLAHELGHLVMHSVPSPTMEDEANRFASALLMPKRDIRAYFLDKKISLAKIAGLKPIWRTSMGALIMCGQAMGTISDAQAQYLWRQMSAMGYRRAEPESIAIEREPTRVLSELVDLHLRDLGYSILDLAKILHI</sequence>
<dbReference type="SMART" id="SM00530">
    <property type="entry name" value="HTH_XRE"/>
    <property type="match status" value="1"/>
</dbReference>
<dbReference type="PANTHER" id="PTHR43236">
    <property type="entry name" value="ANTITOXIN HIGA1"/>
    <property type="match status" value="1"/>
</dbReference>
<dbReference type="GO" id="GO:0003677">
    <property type="term" value="F:DNA binding"/>
    <property type="evidence" value="ECO:0007669"/>
    <property type="project" value="UniProtKB-KW"/>
</dbReference>
<evidence type="ECO:0000259" key="2">
    <source>
        <dbReference type="PROSITE" id="PS50943"/>
    </source>
</evidence>
<dbReference type="EMBL" id="AUZZ01005311">
    <property type="protein sequence ID" value="EQD50113.1"/>
    <property type="molecule type" value="Genomic_DNA"/>
</dbReference>